<protein>
    <submittedName>
        <fullName evidence="2">Uncharacterized protein</fullName>
    </submittedName>
</protein>
<proteinExistence type="predicted"/>
<dbReference type="EMBL" id="MCBS01022480">
    <property type="protein sequence ID" value="RKF76778.1"/>
    <property type="molecule type" value="Genomic_DNA"/>
</dbReference>
<name>A0A420IQF3_9PEZI</name>
<keyword evidence="1" id="KW-0812">Transmembrane</keyword>
<reference evidence="2 3" key="1">
    <citation type="journal article" date="2018" name="BMC Genomics">
        <title>Comparative genome analyses reveal sequence features reflecting distinct modes of host-adaptation between dicot and monocot powdery mildew.</title>
        <authorList>
            <person name="Wu Y."/>
            <person name="Ma X."/>
            <person name="Pan Z."/>
            <person name="Kale S.D."/>
            <person name="Song Y."/>
            <person name="King H."/>
            <person name="Zhang Q."/>
            <person name="Presley C."/>
            <person name="Deng X."/>
            <person name="Wei C.I."/>
            <person name="Xiao S."/>
        </authorList>
    </citation>
    <scope>NUCLEOTIDE SEQUENCE [LARGE SCALE GENOMIC DNA]</scope>
    <source>
        <strain evidence="2">UMSG1</strain>
    </source>
</reference>
<comment type="caution">
    <text evidence="2">The sequence shown here is derived from an EMBL/GenBank/DDBJ whole genome shotgun (WGS) entry which is preliminary data.</text>
</comment>
<accession>A0A420IQF3</accession>
<dbReference type="Proteomes" id="UP000285326">
    <property type="component" value="Unassembled WGS sequence"/>
</dbReference>
<keyword evidence="1" id="KW-0472">Membrane</keyword>
<sequence>MSSSTPLLPKKTNKGYDQSIFLRICHSPWKFLEQRTVIGLRGLIVIYLLISLIINIYLEVSHSKSGWLAFFEFSIGVSFLQLLYESIALVWTAMHLYVPYNRNQAFSAAERVKRLLSPPAQSPRSRQSIGFSIFYTAANTFPYVSAVIFWAVLVPSGRSFVSRELAMRHNGLH</sequence>
<keyword evidence="1" id="KW-1133">Transmembrane helix</keyword>
<gene>
    <name evidence="2" type="ORF">GcM1_224022</name>
</gene>
<evidence type="ECO:0000313" key="2">
    <source>
        <dbReference type="EMBL" id="RKF76778.1"/>
    </source>
</evidence>
<organism evidence="2 3">
    <name type="scientific">Golovinomyces cichoracearum</name>
    <dbReference type="NCBI Taxonomy" id="62708"/>
    <lineage>
        <taxon>Eukaryota</taxon>
        <taxon>Fungi</taxon>
        <taxon>Dikarya</taxon>
        <taxon>Ascomycota</taxon>
        <taxon>Pezizomycotina</taxon>
        <taxon>Leotiomycetes</taxon>
        <taxon>Erysiphales</taxon>
        <taxon>Erysiphaceae</taxon>
        <taxon>Golovinomyces</taxon>
    </lineage>
</organism>
<feature type="transmembrane region" description="Helical" evidence="1">
    <location>
        <begin position="38"/>
        <end position="58"/>
    </location>
</feature>
<dbReference type="AlphaFoldDB" id="A0A420IQF3"/>
<evidence type="ECO:0000313" key="3">
    <source>
        <dbReference type="Proteomes" id="UP000285326"/>
    </source>
</evidence>
<evidence type="ECO:0000256" key="1">
    <source>
        <dbReference type="SAM" id="Phobius"/>
    </source>
</evidence>
<feature type="transmembrane region" description="Helical" evidence="1">
    <location>
        <begin position="133"/>
        <end position="153"/>
    </location>
</feature>
<feature type="transmembrane region" description="Helical" evidence="1">
    <location>
        <begin position="70"/>
        <end position="94"/>
    </location>
</feature>